<dbReference type="EnsemblPlants" id="OBART02G20150.1">
    <property type="protein sequence ID" value="OBART02G20150.1"/>
    <property type="gene ID" value="OBART02G20150"/>
</dbReference>
<proteinExistence type="predicted"/>
<reference evidence="2" key="2">
    <citation type="submission" date="2015-03" db="UniProtKB">
        <authorList>
            <consortium name="EnsemblPlants"/>
        </authorList>
    </citation>
    <scope>IDENTIFICATION</scope>
</reference>
<feature type="compositionally biased region" description="Basic and acidic residues" evidence="1">
    <location>
        <begin position="91"/>
        <end position="109"/>
    </location>
</feature>
<reference evidence="2" key="1">
    <citation type="journal article" date="2009" name="Rice">
        <title>De Novo Next Generation Sequencing of Plant Genomes.</title>
        <authorList>
            <person name="Rounsley S."/>
            <person name="Marri P.R."/>
            <person name="Yu Y."/>
            <person name="He R."/>
            <person name="Sisneros N."/>
            <person name="Goicoechea J.L."/>
            <person name="Lee S.J."/>
            <person name="Angelova A."/>
            <person name="Kudrna D."/>
            <person name="Luo M."/>
            <person name="Affourtit J."/>
            <person name="Desany B."/>
            <person name="Knight J."/>
            <person name="Niazi F."/>
            <person name="Egholm M."/>
            <person name="Wing R.A."/>
        </authorList>
    </citation>
    <scope>NUCLEOTIDE SEQUENCE [LARGE SCALE GENOMIC DNA]</scope>
    <source>
        <strain evidence="2">cv. IRGC 105608</strain>
    </source>
</reference>
<evidence type="ECO:0000313" key="2">
    <source>
        <dbReference type="EnsemblPlants" id="OBART02G20150.1"/>
    </source>
</evidence>
<feature type="compositionally biased region" description="Gly residues" evidence="1">
    <location>
        <begin position="19"/>
        <end position="40"/>
    </location>
</feature>
<name>A0A0D3F695_9ORYZ</name>
<organism evidence="2">
    <name type="scientific">Oryza barthii</name>
    <dbReference type="NCBI Taxonomy" id="65489"/>
    <lineage>
        <taxon>Eukaryota</taxon>
        <taxon>Viridiplantae</taxon>
        <taxon>Streptophyta</taxon>
        <taxon>Embryophyta</taxon>
        <taxon>Tracheophyta</taxon>
        <taxon>Spermatophyta</taxon>
        <taxon>Magnoliopsida</taxon>
        <taxon>Liliopsida</taxon>
        <taxon>Poales</taxon>
        <taxon>Poaceae</taxon>
        <taxon>BOP clade</taxon>
        <taxon>Oryzoideae</taxon>
        <taxon>Oryzeae</taxon>
        <taxon>Oryzinae</taxon>
        <taxon>Oryza</taxon>
    </lineage>
</organism>
<sequence>MAGRREVAQGVRKRRGHQLGRGGDKAQGGDGDIGLGGSSGWGWRRRLERGFAPRRPALLSLAAMPSILAVEPSLPCRRRRPGGRRRPARGRRLEGSWRPDRGRLEKELGVDGGEADEIAATSR</sequence>
<dbReference type="PaxDb" id="65489-OBART02G20150.1"/>
<evidence type="ECO:0000256" key="1">
    <source>
        <dbReference type="SAM" id="MobiDB-lite"/>
    </source>
</evidence>
<dbReference type="AlphaFoldDB" id="A0A0D3F695"/>
<dbReference type="Proteomes" id="UP000026960">
    <property type="component" value="Chromosome 2"/>
</dbReference>
<evidence type="ECO:0000313" key="3">
    <source>
        <dbReference type="Proteomes" id="UP000026960"/>
    </source>
</evidence>
<feature type="region of interest" description="Disordered" evidence="1">
    <location>
        <begin position="72"/>
        <end position="123"/>
    </location>
</feature>
<feature type="compositionally biased region" description="Basic residues" evidence="1">
    <location>
        <begin position="76"/>
        <end position="90"/>
    </location>
</feature>
<accession>A0A0D3F695</accession>
<feature type="region of interest" description="Disordered" evidence="1">
    <location>
        <begin position="1"/>
        <end position="40"/>
    </location>
</feature>
<dbReference type="HOGENOM" id="CLU_2018713_0_0_1"/>
<dbReference type="Gramene" id="OBART02G20150.1">
    <property type="protein sequence ID" value="OBART02G20150.1"/>
    <property type="gene ID" value="OBART02G20150"/>
</dbReference>
<protein>
    <submittedName>
        <fullName evidence="2">Uncharacterized protein</fullName>
    </submittedName>
</protein>
<keyword evidence="3" id="KW-1185">Reference proteome</keyword>